<reference evidence="2" key="1">
    <citation type="journal article" date="2015" name="Nature">
        <title>Complex archaea that bridge the gap between prokaryotes and eukaryotes.</title>
        <authorList>
            <person name="Spang A."/>
            <person name="Saw J.H."/>
            <person name="Jorgensen S.L."/>
            <person name="Zaremba-Niedzwiedzka K."/>
            <person name="Martijn J."/>
            <person name="Lind A.E."/>
            <person name="van Eijk R."/>
            <person name="Schleper C."/>
            <person name="Guy L."/>
            <person name="Ettema T.J."/>
        </authorList>
    </citation>
    <scope>NUCLEOTIDE SEQUENCE</scope>
</reference>
<dbReference type="EMBL" id="LAZR01002168">
    <property type="protein sequence ID" value="KKN33551.1"/>
    <property type="molecule type" value="Genomic_DNA"/>
</dbReference>
<accession>A0A0F9S951</accession>
<comment type="caution">
    <text evidence="2">The sequence shown here is derived from an EMBL/GenBank/DDBJ whole genome shotgun (WGS) entry which is preliminary data.</text>
</comment>
<feature type="compositionally biased region" description="Basic residues" evidence="1">
    <location>
        <begin position="9"/>
        <end position="18"/>
    </location>
</feature>
<evidence type="ECO:0000256" key="1">
    <source>
        <dbReference type="SAM" id="MobiDB-lite"/>
    </source>
</evidence>
<evidence type="ECO:0000313" key="2">
    <source>
        <dbReference type="EMBL" id="KKN33551.1"/>
    </source>
</evidence>
<feature type="region of interest" description="Disordered" evidence="1">
    <location>
        <begin position="1"/>
        <end position="32"/>
    </location>
</feature>
<organism evidence="2">
    <name type="scientific">marine sediment metagenome</name>
    <dbReference type="NCBI Taxonomy" id="412755"/>
    <lineage>
        <taxon>unclassified sequences</taxon>
        <taxon>metagenomes</taxon>
        <taxon>ecological metagenomes</taxon>
    </lineage>
</organism>
<proteinExistence type="predicted"/>
<dbReference type="AlphaFoldDB" id="A0A0F9S951"/>
<gene>
    <name evidence="2" type="ORF">LCGC14_0802540</name>
</gene>
<protein>
    <submittedName>
        <fullName evidence="2">Uncharacterized protein</fullName>
    </submittedName>
</protein>
<sequence length="145" mass="16517">MKEKQGRDKKGKFIKGHKSLSPGRPKGEPRDIICKNGKKRSVEGLINDLLAAYQTLGGEKFLKKWAAQSNRNLTKFIDILFKFAPHPEGYVGDVNIKVISAVPRSDQGFAAKRIREMQAELKEKDEELKRLRVLNNVRKKMDKKG</sequence>
<name>A0A0F9S951_9ZZZZ</name>